<keyword evidence="2" id="KW-1185">Reference proteome</keyword>
<dbReference type="OMA" id="ISCEITK"/>
<dbReference type="GO" id="GO:0031012">
    <property type="term" value="C:extracellular matrix"/>
    <property type="evidence" value="ECO:0007669"/>
    <property type="project" value="TreeGrafter"/>
</dbReference>
<dbReference type="GO" id="GO:0061343">
    <property type="term" value="P:cell adhesion involved in heart morphogenesis"/>
    <property type="evidence" value="ECO:0007669"/>
    <property type="project" value="TreeGrafter"/>
</dbReference>
<dbReference type="OrthoDB" id="416454at2759"/>
<evidence type="ECO:0000313" key="2">
    <source>
        <dbReference type="Proteomes" id="UP000821853"/>
    </source>
</evidence>
<protein>
    <submittedName>
        <fullName evidence="1">Uncharacterized protein</fullName>
    </submittedName>
</protein>
<reference evidence="1 2" key="1">
    <citation type="journal article" date="2020" name="Cell">
        <title>Large-Scale Comparative Analyses of Tick Genomes Elucidate Their Genetic Diversity and Vector Capacities.</title>
        <authorList>
            <consortium name="Tick Genome and Microbiome Consortium (TIGMIC)"/>
            <person name="Jia N."/>
            <person name="Wang J."/>
            <person name="Shi W."/>
            <person name="Du L."/>
            <person name="Sun Y."/>
            <person name="Zhan W."/>
            <person name="Jiang J.F."/>
            <person name="Wang Q."/>
            <person name="Zhang B."/>
            <person name="Ji P."/>
            <person name="Bell-Sakyi L."/>
            <person name="Cui X.M."/>
            <person name="Yuan T.T."/>
            <person name="Jiang B.G."/>
            <person name="Yang W.F."/>
            <person name="Lam T.T."/>
            <person name="Chang Q.C."/>
            <person name="Ding S.J."/>
            <person name="Wang X.J."/>
            <person name="Zhu J.G."/>
            <person name="Ruan X.D."/>
            <person name="Zhao L."/>
            <person name="Wei J.T."/>
            <person name="Ye R.Z."/>
            <person name="Que T.C."/>
            <person name="Du C.H."/>
            <person name="Zhou Y.H."/>
            <person name="Cheng J.X."/>
            <person name="Dai P.F."/>
            <person name="Guo W.B."/>
            <person name="Han X.H."/>
            <person name="Huang E.J."/>
            <person name="Li L.F."/>
            <person name="Wei W."/>
            <person name="Gao Y.C."/>
            <person name="Liu J.Z."/>
            <person name="Shao H.Z."/>
            <person name="Wang X."/>
            <person name="Wang C.C."/>
            <person name="Yang T.C."/>
            <person name="Huo Q.B."/>
            <person name="Li W."/>
            <person name="Chen H.Y."/>
            <person name="Chen S.E."/>
            <person name="Zhou L.G."/>
            <person name="Ni X.B."/>
            <person name="Tian J.H."/>
            <person name="Sheng Y."/>
            <person name="Liu T."/>
            <person name="Pan Y.S."/>
            <person name="Xia L.Y."/>
            <person name="Li J."/>
            <person name="Zhao F."/>
            <person name="Cao W.C."/>
        </authorList>
    </citation>
    <scope>NUCLEOTIDE SEQUENCE [LARGE SCALE GENOMIC DNA]</scope>
    <source>
        <strain evidence="1">HaeL-2018</strain>
    </source>
</reference>
<proteinExistence type="predicted"/>
<dbReference type="PANTHER" id="PTHR33395:SF22">
    <property type="entry name" value="REVERSE TRANSCRIPTASE DOMAIN-CONTAINING PROTEIN"/>
    <property type="match status" value="1"/>
</dbReference>
<dbReference type="AlphaFoldDB" id="A0A9J6H732"/>
<evidence type="ECO:0000313" key="1">
    <source>
        <dbReference type="EMBL" id="KAH9383467.1"/>
    </source>
</evidence>
<organism evidence="1 2">
    <name type="scientific">Haemaphysalis longicornis</name>
    <name type="common">Bush tick</name>
    <dbReference type="NCBI Taxonomy" id="44386"/>
    <lineage>
        <taxon>Eukaryota</taxon>
        <taxon>Metazoa</taxon>
        <taxon>Ecdysozoa</taxon>
        <taxon>Arthropoda</taxon>
        <taxon>Chelicerata</taxon>
        <taxon>Arachnida</taxon>
        <taxon>Acari</taxon>
        <taxon>Parasitiformes</taxon>
        <taxon>Ixodida</taxon>
        <taxon>Ixodoidea</taxon>
        <taxon>Ixodidae</taxon>
        <taxon>Haemaphysalinae</taxon>
        <taxon>Haemaphysalis</taxon>
    </lineage>
</organism>
<name>A0A9J6H732_HAELO</name>
<dbReference type="PANTHER" id="PTHR33395">
    <property type="entry name" value="TRANSCRIPTASE, PUTATIVE-RELATED-RELATED"/>
    <property type="match status" value="1"/>
</dbReference>
<dbReference type="EMBL" id="JABSTR010001132">
    <property type="protein sequence ID" value="KAH9383467.1"/>
    <property type="molecule type" value="Genomic_DNA"/>
</dbReference>
<dbReference type="GO" id="GO:0007508">
    <property type="term" value="P:larval heart development"/>
    <property type="evidence" value="ECO:0007669"/>
    <property type="project" value="TreeGrafter"/>
</dbReference>
<accession>A0A9J6H732</accession>
<sequence length="278" mass="32083">MIETYDLYQFVDFPTRRTTESSSILDLVFSNAEAFVKSITATPGISDHDGVHAKVSCKRPQKTISQPRKVYSFEKGDYSMISHSLDEQYDDFIEASLTFGVEELWELFRTTFLSLIDEDILSKILPGSQRKNKPWFTREIKLSLNKKIHIFKRYVSNRNEEIFKSVEEISCEITKKIKCAKDKFYSSLSEKLKRSPKELWKFVKQSGKEEETTPPFSTIQGFKTDDVYKANHFNKYFQSVFSTPVVSAPSAESSQCHLPSMPDIDVTYNGVLKLLEEL</sequence>
<comment type="caution">
    <text evidence="1">The sequence shown here is derived from an EMBL/GenBank/DDBJ whole genome shotgun (WGS) entry which is preliminary data.</text>
</comment>
<dbReference type="Proteomes" id="UP000821853">
    <property type="component" value="Unassembled WGS sequence"/>
</dbReference>
<dbReference type="VEuPathDB" id="VectorBase:HLOH_052810"/>
<gene>
    <name evidence="1" type="ORF">HPB48_024976</name>
</gene>